<dbReference type="GO" id="GO:0000159">
    <property type="term" value="C:protein phosphatase type 2A complex"/>
    <property type="evidence" value="ECO:0007669"/>
    <property type="project" value="TreeGrafter"/>
</dbReference>
<dbReference type="CDD" id="cd04087">
    <property type="entry name" value="PTPA"/>
    <property type="match status" value="1"/>
</dbReference>
<reference evidence="9 10" key="1">
    <citation type="submission" date="2015-12" db="EMBL/GenBank/DDBJ databases">
        <title>Dictyostelia acquired genes for synthesis and detection of signals that induce cell-type specialization by lateral gene transfer from prokaryotes.</title>
        <authorList>
            <person name="Gloeckner G."/>
            <person name="Schaap P."/>
        </authorList>
    </citation>
    <scope>NUCLEOTIDE SEQUENCE [LARGE SCALE GENOMIC DNA]</scope>
    <source>
        <strain evidence="9 10">TK</strain>
    </source>
</reference>
<evidence type="ECO:0000313" key="9">
    <source>
        <dbReference type="EMBL" id="KYQ94294.1"/>
    </source>
</evidence>
<evidence type="ECO:0000256" key="4">
    <source>
        <dbReference type="ARBA" id="ARBA00022490"/>
    </source>
</evidence>
<dbReference type="FunCoup" id="A0A151ZKF0">
    <property type="interactions" value="256"/>
</dbReference>
<keyword evidence="5 8" id="KW-0697">Rotamase</keyword>
<accession>A0A151ZKF0</accession>
<sequence>MANNINNNNQVIPKLIDINTHQFVEPRKVITNQNELNQFLMTQTCKDFLVFIQRVGDEIVSKSNSADVLVSPVTSGILAAITEMSNWIDGIPPLAQPMRYGNKAYRIWHAKLLENIKSLHESFLPQPMHKSIIELSPYLIDAMGNQTRLDYGTGHELHFVAWLYCLRSIGALEASDEPAMVLKIFTSYLNLVRKLQTVYGLEPAGTHGVWSLDDYQFIPFIWGGAQLVNHPLIKPSSILDEKIVNQYYQDYMYLSCIKYIMNVKKGPFHEHSRDLFNISGAANWDKIHKGMFKKFFDEVMTKTPIIQHFLFGSLIVFSLDG</sequence>
<dbReference type="GO" id="GO:0007052">
    <property type="term" value="P:mitotic spindle organization"/>
    <property type="evidence" value="ECO:0007669"/>
    <property type="project" value="TreeGrafter"/>
</dbReference>
<comment type="similarity">
    <text evidence="3 8">Belongs to the PTPA-type PPIase family.</text>
</comment>
<dbReference type="InParanoid" id="A0A151ZKF0"/>
<dbReference type="FunFam" id="1.20.120.1150:FF:000002">
    <property type="entry name" value="Serine/threonine-protein phosphatase 2A activator"/>
    <property type="match status" value="1"/>
</dbReference>
<comment type="function">
    <text evidence="7">PPIases accelerate the folding of proteins. It catalyzes the cis-trans isomerization of proline imidic peptide bonds in oligopeptides. Acts as a regulatory subunit for PP2A-like phosphatases modulating their activity or substrate specificity, probably by inducing a conformational change in the catalytic subunit, a direct target of the PPIase.</text>
</comment>
<evidence type="ECO:0000313" key="10">
    <source>
        <dbReference type="Proteomes" id="UP000076078"/>
    </source>
</evidence>
<dbReference type="AlphaFoldDB" id="A0A151ZKF0"/>
<dbReference type="OMA" id="SWIKINA"/>
<comment type="catalytic activity">
    <reaction evidence="1 8">
        <text>[protein]-peptidylproline (omega=180) = [protein]-peptidylproline (omega=0)</text>
        <dbReference type="Rhea" id="RHEA:16237"/>
        <dbReference type="Rhea" id="RHEA-COMP:10747"/>
        <dbReference type="Rhea" id="RHEA-COMP:10748"/>
        <dbReference type="ChEBI" id="CHEBI:83833"/>
        <dbReference type="ChEBI" id="CHEBI:83834"/>
        <dbReference type="EC" id="5.2.1.8"/>
    </reaction>
</comment>
<dbReference type="Pfam" id="PF03095">
    <property type="entry name" value="PTPA"/>
    <property type="match status" value="1"/>
</dbReference>
<dbReference type="Proteomes" id="UP000076078">
    <property type="component" value="Unassembled WGS sequence"/>
</dbReference>
<keyword evidence="10" id="KW-1185">Reference proteome</keyword>
<dbReference type="GO" id="GO:0003755">
    <property type="term" value="F:peptidyl-prolyl cis-trans isomerase activity"/>
    <property type="evidence" value="ECO:0007669"/>
    <property type="project" value="UniProtKB-KW"/>
</dbReference>
<dbReference type="PIRSF" id="PIRSF016325">
    <property type="entry name" value="Phstyr_phstse_ac"/>
    <property type="match status" value="1"/>
</dbReference>
<dbReference type="GO" id="GO:0005737">
    <property type="term" value="C:cytoplasm"/>
    <property type="evidence" value="ECO:0007669"/>
    <property type="project" value="UniProtKB-SubCell"/>
</dbReference>
<dbReference type="InterPro" id="IPR043170">
    <property type="entry name" value="PTPA_C_lid"/>
</dbReference>
<name>A0A151ZKF0_TIELA</name>
<proteinExistence type="inferred from homology"/>
<evidence type="ECO:0000256" key="7">
    <source>
        <dbReference type="ARBA" id="ARBA00060322"/>
    </source>
</evidence>
<evidence type="ECO:0000256" key="2">
    <source>
        <dbReference type="ARBA" id="ARBA00004496"/>
    </source>
</evidence>
<gene>
    <name evidence="9" type="ORF">DLAC_04594</name>
</gene>
<keyword evidence="6 8" id="KW-0413">Isomerase</keyword>
<dbReference type="InterPro" id="IPR037218">
    <property type="entry name" value="PTPA_sf"/>
</dbReference>
<organism evidence="9 10">
    <name type="scientific">Tieghemostelium lacteum</name>
    <name type="common">Slime mold</name>
    <name type="synonym">Dictyostelium lacteum</name>
    <dbReference type="NCBI Taxonomy" id="361077"/>
    <lineage>
        <taxon>Eukaryota</taxon>
        <taxon>Amoebozoa</taxon>
        <taxon>Evosea</taxon>
        <taxon>Eumycetozoa</taxon>
        <taxon>Dictyostelia</taxon>
        <taxon>Dictyosteliales</taxon>
        <taxon>Raperosteliaceae</taxon>
        <taxon>Tieghemostelium</taxon>
    </lineage>
</organism>
<comment type="subcellular location">
    <subcellularLocation>
        <location evidence="2 8">Cytoplasm</location>
    </subcellularLocation>
</comment>
<evidence type="ECO:0000256" key="6">
    <source>
        <dbReference type="ARBA" id="ARBA00023235"/>
    </source>
</evidence>
<dbReference type="STRING" id="361077.A0A151ZKF0"/>
<dbReference type="SUPFAM" id="SSF140984">
    <property type="entry name" value="PTPA-like"/>
    <property type="match status" value="1"/>
</dbReference>
<dbReference type="Gene3D" id="1.20.120.1150">
    <property type="match status" value="1"/>
</dbReference>
<dbReference type="GO" id="GO:0008160">
    <property type="term" value="F:protein tyrosine phosphatase activator activity"/>
    <property type="evidence" value="ECO:0007669"/>
    <property type="project" value="TreeGrafter"/>
</dbReference>
<dbReference type="GO" id="GO:0005634">
    <property type="term" value="C:nucleus"/>
    <property type="evidence" value="ECO:0007669"/>
    <property type="project" value="TreeGrafter"/>
</dbReference>
<dbReference type="PANTHER" id="PTHR10012:SF0">
    <property type="entry name" value="SERINE_THREONINE-PROTEIN PHOSPHATASE 2A ACTIVATOR"/>
    <property type="match status" value="1"/>
</dbReference>
<evidence type="ECO:0000256" key="8">
    <source>
        <dbReference type="RuleBase" id="RU361210"/>
    </source>
</evidence>
<evidence type="ECO:0000256" key="5">
    <source>
        <dbReference type="ARBA" id="ARBA00023110"/>
    </source>
</evidence>
<dbReference type="PANTHER" id="PTHR10012">
    <property type="entry name" value="SERINE/THREONINE-PROTEIN PHOSPHATASE 2A REGULATORY SUBUNIT B"/>
    <property type="match status" value="1"/>
</dbReference>
<dbReference type="OrthoDB" id="16120at2759"/>
<evidence type="ECO:0000256" key="3">
    <source>
        <dbReference type="ARBA" id="ARBA00011019"/>
    </source>
</evidence>
<dbReference type="InterPro" id="IPR004327">
    <property type="entry name" value="Phstyr_phstse_ac"/>
</dbReference>
<dbReference type="EMBL" id="LODT01000022">
    <property type="protein sequence ID" value="KYQ94294.1"/>
    <property type="molecule type" value="Genomic_DNA"/>
</dbReference>
<comment type="caution">
    <text evidence="9">The sequence shown here is derived from an EMBL/GenBank/DDBJ whole genome shotgun (WGS) entry which is preliminary data.</text>
</comment>
<dbReference type="EC" id="5.2.1.8" evidence="8"/>
<keyword evidence="4 8" id="KW-0963">Cytoplasm</keyword>
<evidence type="ECO:0000256" key="1">
    <source>
        <dbReference type="ARBA" id="ARBA00000971"/>
    </source>
</evidence>
<protein>
    <recommendedName>
        <fullName evidence="8">Serine/threonine-protein phosphatase 2A activator</fullName>
        <ecNumber evidence="8">5.2.1.8</ecNumber>
    </recommendedName>
    <alternativeName>
        <fullName evidence="8">Phosphotyrosyl phosphatase activator</fullName>
    </alternativeName>
</protein>